<dbReference type="PANTHER" id="PTHR32060:SF30">
    <property type="entry name" value="CARBOXY-TERMINAL PROCESSING PROTEASE CTPA"/>
    <property type="match status" value="1"/>
</dbReference>
<comment type="similarity">
    <text evidence="1 8">Belongs to the peptidase S41A family.</text>
</comment>
<dbReference type="PROSITE" id="PS51257">
    <property type="entry name" value="PROKAR_LIPOPROTEIN"/>
    <property type="match status" value="1"/>
</dbReference>
<dbReference type="Proteomes" id="UP000243002">
    <property type="component" value="Unassembled WGS sequence"/>
</dbReference>
<dbReference type="GO" id="GO:0007165">
    <property type="term" value="P:signal transduction"/>
    <property type="evidence" value="ECO:0007669"/>
    <property type="project" value="TreeGrafter"/>
</dbReference>
<evidence type="ECO:0000256" key="10">
    <source>
        <dbReference type="SAM" id="SignalP"/>
    </source>
</evidence>
<feature type="region of interest" description="Disordered" evidence="9">
    <location>
        <begin position="426"/>
        <end position="448"/>
    </location>
</feature>
<dbReference type="InterPro" id="IPR005151">
    <property type="entry name" value="Tail-specific_protease"/>
</dbReference>
<dbReference type="InterPro" id="IPR029045">
    <property type="entry name" value="ClpP/crotonase-like_dom_sf"/>
</dbReference>
<dbReference type="Pfam" id="PF03572">
    <property type="entry name" value="Peptidase_S41"/>
    <property type="match status" value="1"/>
</dbReference>
<dbReference type="RefSeq" id="WP_106501551.1">
    <property type="nucleotide sequence ID" value="NZ_PXXO01000001.1"/>
</dbReference>
<keyword evidence="13" id="KW-1185">Reference proteome</keyword>
<evidence type="ECO:0000256" key="8">
    <source>
        <dbReference type="RuleBase" id="RU004404"/>
    </source>
</evidence>
<evidence type="ECO:0000256" key="2">
    <source>
        <dbReference type="ARBA" id="ARBA00022490"/>
    </source>
</evidence>
<dbReference type="FunFam" id="3.90.226.10:FF:000023">
    <property type="entry name" value="Carboxyl-terminal processing protease"/>
    <property type="match status" value="1"/>
</dbReference>
<comment type="catalytic activity">
    <reaction evidence="6">
        <text>The enzyme shows specific recognition of a C-terminal tripeptide, Xaa-Yaa-Zaa, in which Xaa is preferably Ala or Leu, Yaa is preferably Ala or Tyr, and Zaa is preferably Ala, but then cleaves at a variable distance from the C-terminus. A typical cleavage is -Ala-Ala-|-Arg-Ala-Ala-Lys-Glu-Asn-Tyr-Ala-Leu-Ala-Ala.</text>
        <dbReference type="EC" id="3.4.21.102"/>
    </reaction>
</comment>
<dbReference type="EC" id="3.4.21.102" evidence="7"/>
<sequence length="448" mass="48384">MASPRASMLVLAGIGACAATAVVAREVVTPPGGSSRISDSPKEVIDQTWQIVFRDYLDINGKYKPEQWRSLRRDVLAKSYGSSKEAYEAIRGMLGSLDDPYTRFLDPREFKEMQIDTSGELSGVGIQLSLDKETKNLVVVSPIEGSPASRAGVQPKDVIVAIDGKSTKGMSTEDAVKLIRGQAGTKVTLTLKRKAQTLELPLTRESIELHAVDHQINTSADGVKVGYIRLKQFNATATKDMRQAVKDLEEKGAQGYVLDLRSNPGGLLMASVEIARQWLNEGTIVSTKTRDGIRDVKRANGRALTTKPMVVLVNEGSASASEILSGALQDNNRAVLVGQKTFGKGLVQSVRGLSDGSGMTVTIAKYLTPSGRDIHKHGIDPDVTAKMTELEAQRLKLEDLGTKKDSQYRVAESTLVKRLRNANSVEKAYNPRSANVPAALAPQDSSAP</sequence>
<dbReference type="Gene3D" id="3.30.750.44">
    <property type="match status" value="1"/>
</dbReference>
<evidence type="ECO:0000256" key="5">
    <source>
        <dbReference type="ARBA" id="ARBA00022825"/>
    </source>
</evidence>
<proteinExistence type="inferred from homology"/>
<dbReference type="FunFam" id="2.30.42.10:FF:000063">
    <property type="entry name" value="Peptidase, S41 family"/>
    <property type="match status" value="1"/>
</dbReference>
<dbReference type="PANTHER" id="PTHR32060">
    <property type="entry name" value="TAIL-SPECIFIC PROTEASE"/>
    <property type="match status" value="1"/>
</dbReference>
<keyword evidence="10" id="KW-0732">Signal</keyword>
<feature type="domain" description="PDZ" evidence="11">
    <location>
        <begin position="112"/>
        <end position="194"/>
    </location>
</feature>
<dbReference type="GO" id="GO:0030288">
    <property type="term" value="C:outer membrane-bounded periplasmic space"/>
    <property type="evidence" value="ECO:0007669"/>
    <property type="project" value="TreeGrafter"/>
</dbReference>
<dbReference type="GO" id="GO:0004252">
    <property type="term" value="F:serine-type endopeptidase activity"/>
    <property type="evidence" value="ECO:0007669"/>
    <property type="project" value="UniProtKB-EC"/>
</dbReference>
<evidence type="ECO:0000256" key="4">
    <source>
        <dbReference type="ARBA" id="ARBA00022801"/>
    </source>
</evidence>
<evidence type="ECO:0000313" key="13">
    <source>
        <dbReference type="Proteomes" id="UP000243002"/>
    </source>
</evidence>
<dbReference type="InterPro" id="IPR036034">
    <property type="entry name" value="PDZ_sf"/>
</dbReference>
<dbReference type="InterPro" id="IPR004447">
    <property type="entry name" value="Peptidase_S41A"/>
</dbReference>
<protein>
    <recommendedName>
        <fullName evidence="7">C-terminal processing peptidase</fullName>
        <ecNumber evidence="7">3.4.21.102</ecNumber>
    </recommendedName>
</protein>
<keyword evidence="4 8" id="KW-0378">Hydrolase</keyword>
<dbReference type="SMART" id="SM00228">
    <property type="entry name" value="PDZ"/>
    <property type="match status" value="1"/>
</dbReference>
<dbReference type="SUPFAM" id="SSF52096">
    <property type="entry name" value="ClpP/crotonase"/>
    <property type="match status" value="1"/>
</dbReference>
<dbReference type="InterPro" id="IPR001478">
    <property type="entry name" value="PDZ"/>
</dbReference>
<dbReference type="NCBIfam" id="TIGR00225">
    <property type="entry name" value="prc"/>
    <property type="match status" value="1"/>
</dbReference>
<dbReference type="InterPro" id="IPR041489">
    <property type="entry name" value="PDZ_6"/>
</dbReference>
<dbReference type="Gene3D" id="3.90.226.10">
    <property type="entry name" value="2-enoyl-CoA Hydratase, Chain A, domain 1"/>
    <property type="match status" value="1"/>
</dbReference>
<evidence type="ECO:0000256" key="1">
    <source>
        <dbReference type="ARBA" id="ARBA00009179"/>
    </source>
</evidence>
<gene>
    <name evidence="12" type="ORF">C7K55_01095</name>
</gene>
<evidence type="ECO:0000256" key="3">
    <source>
        <dbReference type="ARBA" id="ARBA00022670"/>
    </source>
</evidence>
<dbReference type="Gene3D" id="2.30.42.10">
    <property type="match status" value="1"/>
</dbReference>
<evidence type="ECO:0000256" key="6">
    <source>
        <dbReference type="ARBA" id="ARBA00051784"/>
    </source>
</evidence>
<keyword evidence="5 8" id="KW-0720">Serine protease</keyword>
<dbReference type="PROSITE" id="PS50106">
    <property type="entry name" value="PDZ"/>
    <property type="match status" value="1"/>
</dbReference>
<keyword evidence="3 8" id="KW-0645">Protease</keyword>
<organism evidence="12 13">
    <name type="scientific">Cyanobium usitatum str. Tous</name>
    <dbReference type="NCBI Taxonomy" id="2116684"/>
    <lineage>
        <taxon>Bacteria</taxon>
        <taxon>Bacillati</taxon>
        <taxon>Cyanobacteriota</taxon>
        <taxon>Cyanophyceae</taxon>
        <taxon>Synechococcales</taxon>
        <taxon>Prochlorococcaceae</taxon>
        <taxon>Cyanobium</taxon>
    </lineage>
</organism>
<evidence type="ECO:0000313" key="12">
    <source>
        <dbReference type="EMBL" id="PSJ07365.1"/>
    </source>
</evidence>
<evidence type="ECO:0000259" key="11">
    <source>
        <dbReference type="PROSITE" id="PS50106"/>
    </source>
</evidence>
<comment type="caution">
    <text evidence="12">The sequence shown here is derived from an EMBL/GenBank/DDBJ whole genome shotgun (WGS) entry which is preliminary data.</text>
</comment>
<dbReference type="AlphaFoldDB" id="A0A2P7N1K5"/>
<dbReference type="CDD" id="cd07560">
    <property type="entry name" value="Peptidase_S41_CPP"/>
    <property type="match status" value="1"/>
</dbReference>
<evidence type="ECO:0000256" key="7">
    <source>
        <dbReference type="ARBA" id="ARBA00066637"/>
    </source>
</evidence>
<dbReference type="SUPFAM" id="SSF50156">
    <property type="entry name" value="PDZ domain-like"/>
    <property type="match status" value="1"/>
</dbReference>
<reference evidence="12 13" key="1">
    <citation type="journal article" date="2018" name="Environ. Microbiol.">
        <title>Ecological and genomic features of two widespread freshwater picocyanobacteria.</title>
        <authorList>
            <person name="Cabello-Yeves P.J."/>
            <person name="Picazo A."/>
            <person name="Camacho A."/>
            <person name="Callieri C."/>
            <person name="Rosselli R."/>
            <person name="Roda-Garcia J.J."/>
            <person name="Coutinho F.H."/>
            <person name="Rodriguez-Valera F."/>
        </authorList>
    </citation>
    <scope>NUCLEOTIDE SEQUENCE [LARGE SCALE GENOMIC DNA]</scope>
    <source>
        <strain evidence="12 13">Tous</strain>
    </source>
</reference>
<dbReference type="CDD" id="cd06782">
    <property type="entry name" value="cpPDZ_CPP-like"/>
    <property type="match status" value="1"/>
</dbReference>
<dbReference type="OrthoDB" id="9812068at2"/>
<feature type="chain" id="PRO_5015153181" description="C-terminal processing peptidase" evidence="10">
    <location>
        <begin position="22"/>
        <end position="448"/>
    </location>
</feature>
<dbReference type="SMART" id="SM00245">
    <property type="entry name" value="TSPc"/>
    <property type="match status" value="1"/>
</dbReference>
<feature type="signal peptide" evidence="10">
    <location>
        <begin position="1"/>
        <end position="21"/>
    </location>
</feature>
<dbReference type="GO" id="GO:0006508">
    <property type="term" value="P:proteolysis"/>
    <property type="evidence" value="ECO:0007669"/>
    <property type="project" value="UniProtKB-KW"/>
</dbReference>
<dbReference type="EMBL" id="PXXO01000001">
    <property type="protein sequence ID" value="PSJ07365.1"/>
    <property type="molecule type" value="Genomic_DNA"/>
</dbReference>
<name>A0A2P7N1K5_9CYAN</name>
<evidence type="ECO:0000256" key="9">
    <source>
        <dbReference type="SAM" id="MobiDB-lite"/>
    </source>
</evidence>
<accession>A0A2P7N1K5</accession>
<keyword evidence="2" id="KW-0963">Cytoplasm</keyword>
<dbReference type="Pfam" id="PF17820">
    <property type="entry name" value="PDZ_6"/>
    <property type="match status" value="1"/>
</dbReference>